<comment type="caution">
    <text evidence="3">The sequence shown here is derived from an EMBL/GenBank/DDBJ whole genome shotgun (WGS) entry which is preliminary data.</text>
</comment>
<feature type="region of interest" description="Disordered" evidence="2">
    <location>
        <begin position="303"/>
        <end position="333"/>
    </location>
</feature>
<sequence>MAHFEATLTDVKNERDRLQRLHARMDRDKDFMVLKKYQMLDVKNQPVTDVINVTLNTPALVAAHVQSALQSATQQMVVSGEGLGDDVTHPIELMVGAVYKAADRRLRAKREPTLRPFITQQLDMRGRAATRVTLRMTEAGIFVPDILPIDTRYFYYATDEDGFLWAAYQTLRSLSMIEATYPDVFSKITHPGNTITHLVVTDLWDRGTNRIYVGGSETQIGQANSQEVFAQDNIYKNVPFNMQMVELGMMFKDPDSTEHYGESIYFLARDLFDEDNRQASINQTLSMKSIKPGEEWVSDQGTRATLPKIPPSSIGARTTADKGGGTQIVPTGDMKDAGKAIGAKIDRSIQTGTLSQTDLGNAPVPVSGVAIIQLEEASGEVFLPRLAAKGLLYQDMSEMIIEQIQNLGVDEIKMGAKGHQQTYKVSDLEGEYDISYEYIVRTPQTDVARLSMADIASRWEDDDTIRRDRLKMTDPTDVKEKVAVDRAAVISEEIDMLRTARSLLS</sequence>
<evidence type="ECO:0000256" key="1">
    <source>
        <dbReference type="SAM" id="Coils"/>
    </source>
</evidence>
<proteinExistence type="predicted"/>
<protein>
    <submittedName>
        <fullName evidence="3">Uncharacterized protein</fullName>
    </submittedName>
</protein>
<name>A0A0F9DIK4_9ZZZZ</name>
<organism evidence="3">
    <name type="scientific">marine sediment metagenome</name>
    <dbReference type="NCBI Taxonomy" id="412755"/>
    <lineage>
        <taxon>unclassified sequences</taxon>
        <taxon>metagenomes</taxon>
        <taxon>ecological metagenomes</taxon>
    </lineage>
</organism>
<accession>A0A0F9DIK4</accession>
<dbReference type="EMBL" id="LAZR01028808">
    <property type="protein sequence ID" value="KKL61474.1"/>
    <property type="molecule type" value="Genomic_DNA"/>
</dbReference>
<feature type="coiled-coil region" evidence="1">
    <location>
        <begin position="1"/>
        <end position="28"/>
    </location>
</feature>
<gene>
    <name evidence="3" type="ORF">LCGC14_2194940</name>
</gene>
<keyword evidence="1" id="KW-0175">Coiled coil</keyword>
<evidence type="ECO:0000313" key="3">
    <source>
        <dbReference type="EMBL" id="KKL61474.1"/>
    </source>
</evidence>
<dbReference type="AlphaFoldDB" id="A0A0F9DIK4"/>
<feature type="non-terminal residue" evidence="3">
    <location>
        <position position="505"/>
    </location>
</feature>
<reference evidence="3" key="1">
    <citation type="journal article" date="2015" name="Nature">
        <title>Complex archaea that bridge the gap between prokaryotes and eukaryotes.</title>
        <authorList>
            <person name="Spang A."/>
            <person name="Saw J.H."/>
            <person name="Jorgensen S.L."/>
            <person name="Zaremba-Niedzwiedzka K."/>
            <person name="Martijn J."/>
            <person name="Lind A.E."/>
            <person name="van Eijk R."/>
            <person name="Schleper C."/>
            <person name="Guy L."/>
            <person name="Ettema T.J."/>
        </authorList>
    </citation>
    <scope>NUCLEOTIDE SEQUENCE</scope>
</reference>
<evidence type="ECO:0000256" key="2">
    <source>
        <dbReference type="SAM" id="MobiDB-lite"/>
    </source>
</evidence>